<proteinExistence type="predicted"/>
<feature type="region of interest" description="Disordered" evidence="1">
    <location>
        <begin position="1"/>
        <end position="68"/>
    </location>
</feature>
<sequence length="105" mass="11932">MASRHTDEVSFHGNIEFPSGNHTMRDEEELSPTRQVQLDESSESTRVSTKRRRDRRSRLSDAMRAWLGPQTPGVEGKICIIETLEVCLGPSNTAIMSKWPSHRPK</sequence>
<evidence type="ECO:0000256" key="1">
    <source>
        <dbReference type="SAM" id="MobiDB-lite"/>
    </source>
</evidence>
<name>A5BB15_VITVI</name>
<reference evidence="2" key="1">
    <citation type="journal article" date="2007" name="PLoS ONE">
        <title>The first genome sequence of an elite grapevine cultivar (Pinot noir Vitis vinifera L.): coping with a highly heterozygous genome.</title>
        <authorList>
            <person name="Velasco R."/>
            <person name="Zharkikh A."/>
            <person name="Troggio M."/>
            <person name="Cartwright D.A."/>
            <person name="Cestaro A."/>
            <person name="Pruss D."/>
            <person name="Pindo M."/>
            <person name="FitzGerald L.M."/>
            <person name="Vezzulli S."/>
            <person name="Reid J."/>
            <person name="Malacarne G."/>
            <person name="Iliev D."/>
            <person name="Coppola G."/>
            <person name="Wardell B."/>
            <person name="Micheletti D."/>
            <person name="Macalma T."/>
            <person name="Facci M."/>
            <person name="Mitchell J.T."/>
            <person name="Perazzolli M."/>
            <person name="Eldredge G."/>
            <person name="Gatto P."/>
            <person name="Oyzerski R."/>
            <person name="Moretto M."/>
            <person name="Gutin N."/>
            <person name="Stefanini M."/>
            <person name="Chen Y."/>
            <person name="Segala C."/>
            <person name="Davenport C."/>
            <person name="Dematte L."/>
            <person name="Mraz A."/>
            <person name="Battilana J."/>
            <person name="Stormo K."/>
            <person name="Costa F."/>
            <person name="Tao Q."/>
            <person name="Si-Ammour A."/>
            <person name="Harkins T."/>
            <person name="Lackey A."/>
            <person name="Perbost C."/>
            <person name="Taillon B."/>
            <person name="Stella A."/>
            <person name="Solovyev V."/>
            <person name="Fawcett J.A."/>
            <person name="Sterck L."/>
            <person name="Vandepoele K."/>
            <person name="Grando S.M."/>
            <person name="Toppo S."/>
            <person name="Moser C."/>
            <person name="Lanchbury J."/>
            <person name="Bogden R."/>
            <person name="Skolnick M."/>
            <person name="Sgaramella V."/>
            <person name="Bhatnagar S.K."/>
            <person name="Fontana P."/>
            <person name="Gutin A."/>
            <person name="Van de Peer Y."/>
            <person name="Salamini F."/>
            <person name="Viola R."/>
        </authorList>
    </citation>
    <scope>NUCLEOTIDE SEQUENCE</scope>
</reference>
<dbReference type="AlphaFoldDB" id="A5BB15"/>
<accession>A5BB15</accession>
<organism evidence="2">
    <name type="scientific">Vitis vinifera</name>
    <name type="common">Grape</name>
    <dbReference type="NCBI Taxonomy" id="29760"/>
    <lineage>
        <taxon>Eukaryota</taxon>
        <taxon>Viridiplantae</taxon>
        <taxon>Streptophyta</taxon>
        <taxon>Embryophyta</taxon>
        <taxon>Tracheophyta</taxon>
        <taxon>Spermatophyta</taxon>
        <taxon>Magnoliopsida</taxon>
        <taxon>eudicotyledons</taxon>
        <taxon>Gunneridae</taxon>
        <taxon>Pentapetalae</taxon>
        <taxon>rosids</taxon>
        <taxon>Vitales</taxon>
        <taxon>Vitaceae</taxon>
        <taxon>Viteae</taxon>
        <taxon>Vitis</taxon>
    </lineage>
</organism>
<gene>
    <name evidence="2" type="ORF">VITISV_038782</name>
</gene>
<protein>
    <submittedName>
        <fullName evidence="2">Uncharacterized protein</fullName>
    </submittedName>
</protein>
<feature type="compositionally biased region" description="Basic and acidic residues" evidence="1">
    <location>
        <begin position="1"/>
        <end position="10"/>
    </location>
</feature>
<dbReference type="EMBL" id="AM452922">
    <property type="protein sequence ID" value="CAN69938.1"/>
    <property type="molecule type" value="Genomic_DNA"/>
</dbReference>
<evidence type="ECO:0000313" key="2">
    <source>
        <dbReference type="EMBL" id="CAN69938.1"/>
    </source>
</evidence>